<dbReference type="RefSeq" id="WP_140883192.1">
    <property type="nucleotide sequence ID" value="NZ_RCZP01000009.1"/>
</dbReference>
<comment type="similarity">
    <text evidence="1">Belongs to the LysR transcriptional regulatory family.</text>
</comment>
<dbReference type="FunFam" id="1.10.10.10:FF:000038">
    <property type="entry name" value="Glycine cleavage system transcriptional activator"/>
    <property type="match status" value="1"/>
</dbReference>
<evidence type="ECO:0000313" key="7">
    <source>
        <dbReference type="EMBL" id="TPG57133.1"/>
    </source>
</evidence>
<dbReference type="Gene3D" id="3.40.190.10">
    <property type="entry name" value="Periplasmic binding protein-like II"/>
    <property type="match status" value="2"/>
</dbReference>
<dbReference type="InterPro" id="IPR000847">
    <property type="entry name" value="LysR_HTH_N"/>
</dbReference>
<dbReference type="SUPFAM" id="SSF46785">
    <property type="entry name" value="Winged helix' DNA-binding domain"/>
    <property type="match status" value="1"/>
</dbReference>
<dbReference type="OrthoDB" id="9794694at2"/>
<dbReference type="InterPro" id="IPR005119">
    <property type="entry name" value="LysR_subst-bd"/>
</dbReference>
<organism evidence="7 8">
    <name type="scientific">Muricoccus nepalensis</name>
    <dbReference type="NCBI Taxonomy" id="1854500"/>
    <lineage>
        <taxon>Bacteria</taxon>
        <taxon>Pseudomonadati</taxon>
        <taxon>Pseudomonadota</taxon>
        <taxon>Alphaproteobacteria</taxon>
        <taxon>Acetobacterales</taxon>
        <taxon>Roseomonadaceae</taxon>
        <taxon>Muricoccus</taxon>
    </lineage>
</organism>
<name>A0A502G8P7_9PROT</name>
<accession>A0A502G8P7</accession>
<sequence>MSHHLPLSALRAFEAAARTGSFRRAAEDLGLTPSAVSHAIRALERDLGTVLFEREGRSVRLTPEGDTLIRHVERGFGELQLGISSVAARRPELLKLHSAPSFAAQWLVPRLGRLLTDCEGLELRISAGTDYTRFLADEFDADVVYGAPSSDFLGSAGPQGLVVLPLGTEVVTPLCAPSLAPMIRDARDLLGQTLIESDNKRVRWPAWFAANGLAAPPPRGPRFDRSFISISAAADGLGVALESTMLAERELASGRLVRPLEGTCEDVVYTGHWLIYPATRRYARSMVLFLRWLGRELELDVGLDEANRPAPGSRPSDSPASPRKGEISSP</sequence>
<dbReference type="Gene3D" id="1.10.10.10">
    <property type="entry name" value="Winged helix-like DNA-binding domain superfamily/Winged helix DNA-binding domain"/>
    <property type="match status" value="1"/>
</dbReference>
<keyword evidence="3" id="KW-0238">DNA-binding</keyword>
<dbReference type="GO" id="GO:0003700">
    <property type="term" value="F:DNA-binding transcription factor activity"/>
    <property type="evidence" value="ECO:0007669"/>
    <property type="project" value="InterPro"/>
</dbReference>
<dbReference type="InterPro" id="IPR036390">
    <property type="entry name" value="WH_DNA-bd_sf"/>
</dbReference>
<gene>
    <name evidence="7" type="ORF">EAH89_11770</name>
</gene>
<keyword evidence="2" id="KW-0805">Transcription regulation</keyword>
<dbReference type="PANTHER" id="PTHR30537">
    <property type="entry name" value="HTH-TYPE TRANSCRIPTIONAL REGULATOR"/>
    <property type="match status" value="1"/>
</dbReference>
<dbReference type="GO" id="GO:0006351">
    <property type="term" value="P:DNA-templated transcription"/>
    <property type="evidence" value="ECO:0007669"/>
    <property type="project" value="TreeGrafter"/>
</dbReference>
<comment type="caution">
    <text evidence="7">The sequence shown here is derived from an EMBL/GenBank/DDBJ whole genome shotgun (WGS) entry which is preliminary data.</text>
</comment>
<reference evidence="7 8" key="1">
    <citation type="journal article" date="2019" name="Environ. Microbiol.">
        <title>Species interactions and distinct microbial communities in high Arctic permafrost affected cryosols are associated with the CH4 and CO2 gas fluxes.</title>
        <authorList>
            <person name="Altshuler I."/>
            <person name="Hamel J."/>
            <person name="Turney S."/>
            <person name="Magnuson E."/>
            <person name="Levesque R."/>
            <person name="Greer C."/>
            <person name="Whyte L.G."/>
        </authorList>
    </citation>
    <scope>NUCLEOTIDE SEQUENCE [LARGE SCALE GENOMIC DNA]</scope>
    <source>
        <strain evidence="7 8">S9.3B</strain>
    </source>
</reference>
<feature type="domain" description="HTH lysR-type" evidence="6">
    <location>
        <begin position="5"/>
        <end position="62"/>
    </location>
</feature>
<dbReference type="InterPro" id="IPR058163">
    <property type="entry name" value="LysR-type_TF_proteobact-type"/>
</dbReference>
<evidence type="ECO:0000256" key="3">
    <source>
        <dbReference type="ARBA" id="ARBA00023125"/>
    </source>
</evidence>
<feature type="region of interest" description="Disordered" evidence="5">
    <location>
        <begin position="305"/>
        <end position="330"/>
    </location>
</feature>
<keyword evidence="8" id="KW-1185">Reference proteome</keyword>
<evidence type="ECO:0000256" key="5">
    <source>
        <dbReference type="SAM" id="MobiDB-lite"/>
    </source>
</evidence>
<proteinExistence type="inferred from homology"/>
<dbReference type="GO" id="GO:0043565">
    <property type="term" value="F:sequence-specific DNA binding"/>
    <property type="evidence" value="ECO:0007669"/>
    <property type="project" value="TreeGrafter"/>
</dbReference>
<dbReference type="CDD" id="cd08432">
    <property type="entry name" value="PBP2_GcdR_TrpI_HvrB_AmpR_like"/>
    <property type="match status" value="1"/>
</dbReference>
<dbReference type="PROSITE" id="PS50931">
    <property type="entry name" value="HTH_LYSR"/>
    <property type="match status" value="1"/>
</dbReference>
<dbReference type="PRINTS" id="PR00039">
    <property type="entry name" value="HTHLYSR"/>
</dbReference>
<dbReference type="AlphaFoldDB" id="A0A502G8P7"/>
<dbReference type="Pfam" id="PF03466">
    <property type="entry name" value="LysR_substrate"/>
    <property type="match status" value="1"/>
</dbReference>
<dbReference type="Proteomes" id="UP000317078">
    <property type="component" value="Unassembled WGS sequence"/>
</dbReference>
<evidence type="ECO:0000256" key="4">
    <source>
        <dbReference type="ARBA" id="ARBA00023163"/>
    </source>
</evidence>
<evidence type="ECO:0000256" key="1">
    <source>
        <dbReference type="ARBA" id="ARBA00009437"/>
    </source>
</evidence>
<dbReference type="SUPFAM" id="SSF53850">
    <property type="entry name" value="Periplasmic binding protein-like II"/>
    <property type="match status" value="1"/>
</dbReference>
<evidence type="ECO:0000259" key="6">
    <source>
        <dbReference type="PROSITE" id="PS50931"/>
    </source>
</evidence>
<dbReference type="EMBL" id="RCZP01000009">
    <property type="protein sequence ID" value="TPG57133.1"/>
    <property type="molecule type" value="Genomic_DNA"/>
</dbReference>
<protein>
    <submittedName>
        <fullName evidence="7">LysR family transcriptional regulator</fullName>
    </submittedName>
</protein>
<keyword evidence="4" id="KW-0804">Transcription</keyword>
<dbReference type="PANTHER" id="PTHR30537:SF58">
    <property type="entry name" value="HTH-TYPE TRANSCRIPTIONAL REGULATOR PERR"/>
    <property type="match status" value="1"/>
</dbReference>
<dbReference type="InterPro" id="IPR036388">
    <property type="entry name" value="WH-like_DNA-bd_sf"/>
</dbReference>
<dbReference type="Pfam" id="PF00126">
    <property type="entry name" value="HTH_1"/>
    <property type="match status" value="1"/>
</dbReference>
<evidence type="ECO:0000256" key="2">
    <source>
        <dbReference type="ARBA" id="ARBA00023015"/>
    </source>
</evidence>
<evidence type="ECO:0000313" key="8">
    <source>
        <dbReference type="Proteomes" id="UP000317078"/>
    </source>
</evidence>